<feature type="region of interest" description="Disordered" evidence="1">
    <location>
        <begin position="24"/>
        <end position="62"/>
    </location>
</feature>
<reference evidence="5 6" key="1">
    <citation type="submission" date="2015-01" db="EMBL/GenBank/DDBJ databases">
        <title>Jeotgalibacillus campisalis genome sequencing.</title>
        <authorList>
            <person name="Goh K.M."/>
            <person name="Chan K.-G."/>
            <person name="Yaakop A.S."/>
            <person name="Ee R."/>
            <person name="Gan H.M."/>
            <person name="Chan C.S."/>
        </authorList>
    </citation>
    <scope>NUCLEOTIDE SEQUENCE [LARGE SCALE GENOMIC DNA]</scope>
    <source>
        <strain evidence="5 6">SF-57</strain>
    </source>
</reference>
<evidence type="ECO:0000313" key="6">
    <source>
        <dbReference type="Proteomes" id="UP000031972"/>
    </source>
</evidence>
<sequence length="348" mass="38386">MKRVLLVMIASLMVACSVNQEAENQQLTDQENNLSEKQQRDDTEKVNSSAAEEMSPLSGEPVSSNNRAISVIINNHPKARPQSGLAEADIIYEVLAEGGVTRLLAIYQSQYPERVGPIRSARDYHIKLAGAYNSFFVAHGYSPDAFSMLENGVIEHINGIQYDGELFVRSSDRAAPHNSYSSSAFFEQGAKRKGVSLEGAPAGMTFSNQADLSLETAVSQFSVTYDGNETYTSEYSYEPSDDSYSRISAGEQTIDGETNEPVSIANILIMEAGHRLIDEQGRLDIDLSSGGNAYLFTKGTYFEMKWEEENGRMIPYYNGKPAPLSPGLTWIHLIPEDKGFDQLVTVFD</sequence>
<dbReference type="Gene3D" id="3.50.90.10">
    <property type="entry name" value="YerB-like"/>
    <property type="match status" value="1"/>
</dbReference>
<dbReference type="Proteomes" id="UP000031972">
    <property type="component" value="Unassembled WGS sequence"/>
</dbReference>
<gene>
    <name evidence="5" type="ORF">KR50_23310</name>
</gene>
<feature type="compositionally biased region" description="Polar residues" evidence="1">
    <location>
        <begin position="24"/>
        <end position="36"/>
    </location>
</feature>
<dbReference type="RefSeq" id="WP_041058413.1">
    <property type="nucleotide sequence ID" value="NZ_JXRR01000015.1"/>
</dbReference>
<evidence type="ECO:0000259" key="3">
    <source>
        <dbReference type="Pfam" id="PF11258"/>
    </source>
</evidence>
<feature type="signal peptide" evidence="2">
    <location>
        <begin position="1"/>
        <end position="22"/>
    </location>
</feature>
<dbReference type="PATRIC" id="fig|220754.4.peg.2346"/>
<dbReference type="Pfam" id="PF17479">
    <property type="entry name" value="DUF3048_C"/>
    <property type="match status" value="1"/>
</dbReference>
<dbReference type="InterPro" id="IPR021416">
    <property type="entry name" value="DUF3048_N"/>
</dbReference>
<protein>
    <recommendedName>
        <fullName evidence="7">Lipoprotein YerB</fullName>
    </recommendedName>
</protein>
<keyword evidence="6" id="KW-1185">Reference proteome</keyword>
<evidence type="ECO:0000259" key="4">
    <source>
        <dbReference type="Pfam" id="PF17479"/>
    </source>
</evidence>
<dbReference type="PROSITE" id="PS51257">
    <property type="entry name" value="PROKAR_LIPOPROTEIN"/>
    <property type="match status" value="1"/>
</dbReference>
<dbReference type="Pfam" id="PF11258">
    <property type="entry name" value="DUF3048"/>
    <property type="match status" value="1"/>
</dbReference>
<evidence type="ECO:0000313" key="5">
    <source>
        <dbReference type="EMBL" id="KIL47009.1"/>
    </source>
</evidence>
<dbReference type="InterPro" id="IPR023158">
    <property type="entry name" value="YerB-like_sf"/>
</dbReference>
<dbReference type="SUPFAM" id="SSF159774">
    <property type="entry name" value="YerB-like"/>
    <property type="match status" value="1"/>
</dbReference>
<keyword evidence="2" id="KW-0732">Signal</keyword>
<feature type="domain" description="DUF3048" evidence="4">
    <location>
        <begin position="223"/>
        <end position="331"/>
    </location>
</feature>
<organism evidence="5 6">
    <name type="scientific">Jeotgalibacillus campisalis</name>
    <dbReference type="NCBI Taxonomy" id="220754"/>
    <lineage>
        <taxon>Bacteria</taxon>
        <taxon>Bacillati</taxon>
        <taxon>Bacillota</taxon>
        <taxon>Bacilli</taxon>
        <taxon>Bacillales</taxon>
        <taxon>Caryophanaceae</taxon>
        <taxon>Jeotgalibacillus</taxon>
    </lineage>
</organism>
<feature type="chain" id="PRO_5002155247" description="Lipoprotein YerB" evidence="2">
    <location>
        <begin position="23"/>
        <end position="348"/>
    </location>
</feature>
<evidence type="ECO:0000256" key="1">
    <source>
        <dbReference type="SAM" id="MobiDB-lite"/>
    </source>
</evidence>
<feature type="domain" description="DUF3048" evidence="3">
    <location>
        <begin position="59"/>
        <end position="195"/>
    </location>
</feature>
<accession>A0A0C2RZ03</accession>
<name>A0A0C2RZ03_9BACL</name>
<proteinExistence type="predicted"/>
<dbReference type="InterPro" id="IPR035328">
    <property type="entry name" value="DUF3048_C"/>
</dbReference>
<evidence type="ECO:0008006" key="7">
    <source>
        <dbReference type="Google" id="ProtNLM"/>
    </source>
</evidence>
<evidence type="ECO:0000256" key="2">
    <source>
        <dbReference type="SAM" id="SignalP"/>
    </source>
</evidence>
<dbReference type="AlphaFoldDB" id="A0A0C2RZ03"/>
<comment type="caution">
    <text evidence="5">The sequence shown here is derived from an EMBL/GenBank/DDBJ whole genome shotgun (WGS) entry which is preliminary data.</text>
</comment>
<dbReference type="EMBL" id="JXRR01000015">
    <property type="protein sequence ID" value="KIL47009.1"/>
    <property type="molecule type" value="Genomic_DNA"/>
</dbReference>